<keyword evidence="4" id="KW-0479">Metal-binding</keyword>
<accession>A0A507QZ92</accession>
<feature type="domain" description="Metallo-beta-lactamase" evidence="8">
    <location>
        <begin position="14"/>
        <end position="164"/>
    </location>
</feature>
<dbReference type="InterPro" id="IPR001279">
    <property type="entry name" value="Metallo-B-lactamas"/>
</dbReference>
<dbReference type="EMBL" id="VIFY01000021">
    <property type="protein sequence ID" value="TQB75342.1"/>
    <property type="molecule type" value="Genomic_DNA"/>
</dbReference>
<dbReference type="Pfam" id="PF00753">
    <property type="entry name" value="Lactamase_B"/>
    <property type="match status" value="1"/>
</dbReference>
<keyword evidence="5" id="KW-0378">Hydrolase</keyword>
<sequence length="485" mass="54250">MRIQSIPMWTGKGNNYAYLVTDEPTKNSVLIDPANPPEVIPKVEPEVKSGNINLVAILNTHQLTIGNPIIKATGTMLVGMKELHNETFKIGDRLTVTALHTPCHTQDSICFYLEDGEDRAVFTGDTLFIAGCGRFFEGNAKEMNTALNEILAALPDNTKVYPGHEYTKQNVEFCLTVSKSDAIKKLEAFASANRETQGKFTIGDEKLHNVFMRLTDPEIQLATGKTDPVEVLAIHVSSPIDGKRTWSINPFEVRTIPKDSNDIPGGPRTNKSRVLEAGASAIQDFTPVKQICAHLNAYHVYASDLTRCIEANHYCSHITEDVRQCLIYDSTKPNARLIGVEYMISPRLFDTLPPEERKLWHTHEYEVKSGMLIMPTPPGVPDAIWNRAETAEMHDITPLYGKTYHFWQVDRGDPVPLGPPELMISFVSDDTVKVAHPQGVKGLLNDRDERFGVSYEKKAEERREVKPAYKHPDADAPWKEAGVYL</sequence>
<organism evidence="9 10">
    <name type="scientific">Monascus purpureus</name>
    <name type="common">Red mold</name>
    <name type="synonym">Monascus anka</name>
    <dbReference type="NCBI Taxonomy" id="5098"/>
    <lineage>
        <taxon>Eukaryota</taxon>
        <taxon>Fungi</taxon>
        <taxon>Dikarya</taxon>
        <taxon>Ascomycota</taxon>
        <taxon>Pezizomycotina</taxon>
        <taxon>Eurotiomycetes</taxon>
        <taxon>Eurotiomycetidae</taxon>
        <taxon>Eurotiales</taxon>
        <taxon>Aspergillaceae</taxon>
        <taxon>Monascus</taxon>
    </lineage>
</organism>
<dbReference type="AlphaFoldDB" id="A0A507QZ92"/>
<evidence type="ECO:0000313" key="10">
    <source>
        <dbReference type="Proteomes" id="UP000319663"/>
    </source>
</evidence>
<dbReference type="UniPathway" id="UPA00619">
    <property type="reaction ID" value="UER00676"/>
</dbReference>
<comment type="similarity">
    <text evidence="2">Belongs to the metallo-beta-lactamase superfamily. Glyoxalase II family.</text>
</comment>
<reference evidence="9 10" key="1">
    <citation type="submission" date="2019-06" db="EMBL/GenBank/DDBJ databases">
        <title>Wine fermentation using esterase from Monascus purpureus.</title>
        <authorList>
            <person name="Geng C."/>
            <person name="Zhang Y."/>
        </authorList>
    </citation>
    <scope>NUCLEOTIDE SEQUENCE [LARGE SCALE GENOMIC DNA]</scope>
    <source>
        <strain evidence="9">HQ1</strain>
    </source>
</reference>
<gene>
    <name evidence="9" type="ORF">MPDQ_003319</name>
</gene>
<dbReference type="Proteomes" id="UP000319663">
    <property type="component" value="Unassembled WGS sequence"/>
</dbReference>
<dbReference type="GO" id="GO:0016787">
    <property type="term" value="F:hydrolase activity"/>
    <property type="evidence" value="ECO:0007669"/>
    <property type="project" value="UniProtKB-KW"/>
</dbReference>
<evidence type="ECO:0000256" key="7">
    <source>
        <dbReference type="SAM" id="MobiDB-lite"/>
    </source>
</evidence>
<dbReference type="GO" id="GO:0046872">
    <property type="term" value="F:metal ion binding"/>
    <property type="evidence" value="ECO:0007669"/>
    <property type="project" value="UniProtKB-KW"/>
</dbReference>
<dbReference type="SUPFAM" id="SSF56281">
    <property type="entry name" value="Metallo-hydrolase/oxidoreductase"/>
    <property type="match status" value="1"/>
</dbReference>
<dbReference type="PANTHER" id="PTHR31360:SF0">
    <property type="entry name" value="OIL BODY-ASSOCIATED PROTEIN 1B"/>
    <property type="match status" value="1"/>
</dbReference>
<dbReference type="InterPro" id="IPR010686">
    <property type="entry name" value="OBAP-like"/>
</dbReference>
<dbReference type="PANTHER" id="PTHR31360">
    <property type="match status" value="1"/>
</dbReference>
<feature type="compositionally biased region" description="Basic and acidic residues" evidence="7">
    <location>
        <begin position="462"/>
        <end position="478"/>
    </location>
</feature>
<name>A0A507QZ92_MONPU</name>
<comment type="cofactor">
    <cofactor evidence="1">
        <name>Zn(2+)</name>
        <dbReference type="ChEBI" id="CHEBI:29105"/>
    </cofactor>
</comment>
<protein>
    <recommendedName>
        <fullName evidence="8">Metallo-beta-lactamase domain-containing protein</fullName>
    </recommendedName>
</protein>
<dbReference type="Gene3D" id="3.60.15.10">
    <property type="entry name" value="Ribonuclease Z/Hydroxyacylglutathione hydrolase-like"/>
    <property type="match status" value="2"/>
</dbReference>
<comment type="similarity">
    <text evidence="3">Belongs to the OBAP family.</text>
</comment>
<dbReference type="STRING" id="5098.A0A507QZ92"/>
<evidence type="ECO:0000256" key="3">
    <source>
        <dbReference type="ARBA" id="ARBA00009740"/>
    </source>
</evidence>
<dbReference type="Pfam" id="PF16123">
    <property type="entry name" value="HAGH_C"/>
    <property type="match status" value="1"/>
</dbReference>
<dbReference type="SMART" id="SM00849">
    <property type="entry name" value="Lactamase_B"/>
    <property type="match status" value="1"/>
</dbReference>
<evidence type="ECO:0000313" key="9">
    <source>
        <dbReference type="EMBL" id="TQB75342.1"/>
    </source>
</evidence>
<evidence type="ECO:0000256" key="4">
    <source>
        <dbReference type="ARBA" id="ARBA00022723"/>
    </source>
</evidence>
<dbReference type="CDD" id="cd07723">
    <property type="entry name" value="hydroxyacylglutathione_hydrolase_MBL-fold"/>
    <property type="match status" value="1"/>
</dbReference>
<keyword evidence="10" id="KW-1185">Reference proteome</keyword>
<evidence type="ECO:0000256" key="5">
    <source>
        <dbReference type="ARBA" id="ARBA00022801"/>
    </source>
</evidence>
<feature type="region of interest" description="Disordered" evidence="7">
    <location>
        <begin position="462"/>
        <end position="485"/>
    </location>
</feature>
<dbReference type="Pfam" id="PF06884">
    <property type="entry name" value="DUF1264"/>
    <property type="match status" value="1"/>
</dbReference>
<evidence type="ECO:0000256" key="1">
    <source>
        <dbReference type="ARBA" id="ARBA00001947"/>
    </source>
</evidence>
<dbReference type="InterPro" id="IPR036866">
    <property type="entry name" value="RibonucZ/Hydroxyglut_hydro"/>
</dbReference>
<keyword evidence="6" id="KW-0862">Zinc</keyword>
<evidence type="ECO:0000256" key="2">
    <source>
        <dbReference type="ARBA" id="ARBA00006759"/>
    </source>
</evidence>
<proteinExistence type="inferred from homology"/>
<dbReference type="InterPro" id="IPR032282">
    <property type="entry name" value="HAGH_C"/>
</dbReference>
<dbReference type="InterPro" id="IPR035680">
    <property type="entry name" value="Clx_II_MBL"/>
</dbReference>
<comment type="caution">
    <text evidence="9">The sequence shown here is derived from an EMBL/GenBank/DDBJ whole genome shotgun (WGS) entry which is preliminary data.</text>
</comment>
<evidence type="ECO:0000256" key="6">
    <source>
        <dbReference type="ARBA" id="ARBA00022833"/>
    </source>
</evidence>
<evidence type="ECO:0000259" key="8">
    <source>
        <dbReference type="SMART" id="SM00849"/>
    </source>
</evidence>